<dbReference type="CDD" id="cd00170">
    <property type="entry name" value="SEC14"/>
    <property type="match status" value="1"/>
</dbReference>
<dbReference type="InterPro" id="IPR036865">
    <property type="entry name" value="CRAL-TRIO_dom_sf"/>
</dbReference>
<name>A0ABD2XGP5_9HYME</name>
<dbReference type="Gene3D" id="3.40.525.10">
    <property type="entry name" value="CRAL-TRIO lipid binding domain"/>
    <property type="match status" value="1"/>
</dbReference>
<gene>
    <name evidence="2" type="ORF">TKK_002669</name>
</gene>
<protein>
    <recommendedName>
        <fullName evidence="1">CRAL-TRIO domain-containing protein</fullName>
    </recommendedName>
</protein>
<organism evidence="2 3">
    <name type="scientific">Trichogramma kaykai</name>
    <dbReference type="NCBI Taxonomy" id="54128"/>
    <lineage>
        <taxon>Eukaryota</taxon>
        <taxon>Metazoa</taxon>
        <taxon>Ecdysozoa</taxon>
        <taxon>Arthropoda</taxon>
        <taxon>Hexapoda</taxon>
        <taxon>Insecta</taxon>
        <taxon>Pterygota</taxon>
        <taxon>Neoptera</taxon>
        <taxon>Endopterygota</taxon>
        <taxon>Hymenoptera</taxon>
        <taxon>Apocrita</taxon>
        <taxon>Proctotrupomorpha</taxon>
        <taxon>Chalcidoidea</taxon>
        <taxon>Trichogrammatidae</taxon>
        <taxon>Trichogramma</taxon>
    </lineage>
</organism>
<dbReference type="InterPro" id="IPR001251">
    <property type="entry name" value="CRAL-TRIO_dom"/>
</dbReference>
<dbReference type="SUPFAM" id="SSF52087">
    <property type="entry name" value="CRAL/TRIO domain"/>
    <property type="match status" value="1"/>
</dbReference>
<comment type="caution">
    <text evidence="2">The sequence shown here is derived from an EMBL/GenBank/DDBJ whole genome shotgun (WGS) entry which is preliminary data.</text>
</comment>
<feature type="domain" description="CRAL-TRIO" evidence="1">
    <location>
        <begin position="1"/>
        <end position="117"/>
    </location>
</feature>
<dbReference type="Proteomes" id="UP001627154">
    <property type="component" value="Unassembled WGS sequence"/>
</dbReference>
<evidence type="ECO:0000259" key="1">
    <source>
        <dbReference type="PROSITE" id="PS50191"/>
    </source>
</evidence>
<dbReference type="PANTHER" id="PTHR10174:SF224">
    <property type="entry name" value="RETINOL-BINDING PROTEIN PINTA"/>
    <property type="match status" value="1"/>
</dbReference>
<dbReference type="PROSITE" id="PS50191">
    <property type="entry name" value="CRAL_TRIO"/>
    <property type="match status" value="1"/>
</dbReference>
<dbReference type="PANTHER" id="PTHR10174">
    <property type="entry name" value="ALPHA-TOCOPHEROL TRANSFER PROTEIN-RELATED"/>
    <property type="match status" value="1"/>
</dbReference>
<proteinExistence type="predicted"/>
<keyword evidence="3" id="KW-1185">Reference proteome</keyword>
<sequence>MMILDLAMRDHVTSSLYGLIVIHDMKGVHFGHALQMTPGVIKRLVHTWQGYPNRLNSLDYVNAPTHVNVILSVFKRFMSKKLGERMHVHPGDGKSLLQKLSPDLLPKELGGSDSDYATLKSYWKQQVEENKQWFVEDENYKLKT</sequence>
<dbReference type="EMBL" id="JBJJXI010000023">
    <property type="protein sequence ID" value="KAL3404601.1"/>
    <property type="molecule type" value="Genomic_DNA"/>
</dbReference>
<accession>A0ABD2XGP5</accession>
<dbReference type="Pfam" id="PF00650">
    <property type="entry name" value="CRAL_TRIO"/>
    <property type="match status" value="1"/>
</dbReference>
<evidence type="ECO:0000313" key="2">
    <source>
        <dbReference type="EMBL" id="KAL3404601.1"/>
    </source>
</evidence>
<dbReference type="AlphaFoldDB" id="A0ABD2XGP5"/>
<evidence type="ECO:0000313" key="3">
    <source>
        <dbReference type="Proteomes" id="UP001627154"/>
    </source>
</evidence>
<reference evidence="2 3" key="1">
    <citation type="journal article" date="2024" name="bioRxiv">
        <title>A reference genome for Trichogramma kaykai: A tiny desert-dwelling parasitoid wasp with competing sex-ratio distorters.</title>
        <authorList>
            <person name="Culotta J."/>
            <person name="Lindsey A.R."/>
        </authorList>
    </citation>
    <scope>NUCLEOTIDE SEQUENCE [LARGE SCALE GENOMIC DNA]</scope>
    <source>
        <strain evidence="2 3">KSX58</strain>
    </source>
</reference>